<proteinExistence type="predicted"/>
<dbReference type="RefSeq" id="WP_252848373.1">
    <property type="nucleotide sequence ID" value="NZ_BAPW01000034.1"/>
</dbReference>
<dbReference type="EMBL" id="JAMXQU010000001">
    <property type="protein sequence ID" value="MCO6158790.1"/>
    <property type="molecule type" value="Genomic_DNA"/>
</dbReference>
<comment type="caution">
    <text evidence="1">The sequence shown here is derived from an EMBL/GenBank/DDBJ whole genome shotgun (WGS) entry which is preliminary data.</text>
</comment>
<name>A0ABT1CD58_9PROT</name>
<gene>
    <name evidence="1" type="ORF">NF685_01940</name>
</gene>
<dbReference type="Proteomes" id="UP001523401">
    <property type="component" value="Unassembled WGS sequence"/>
</dbReference>
<sequence length="71" mass="7737">MRRSDTVSGPEVASQSGEIMVLQDDMGQQSLQSLSRHPQYQGLSICADGVGMAVVPVYVRAPIGWSNRRMT</sequence>
<protein>
    <submittedName>
        <fullName evidence="1">Uncharacterized protein</fullName>
    </submittedName>
</protein>
<evidence type="ECO:0000313" key="2">
    <source>
        <dbReference type="Proteomes" id="UP001523401"/>
    </source>
</evidence>
<accession>A0ABT1CD58</accession>
<keyword evidence="2" id="KW-1185">Reference proteome</keyword>
<organism evidence="1 2">
    <name type="scientific">Asaia lannensis NBRC 102526</name>
    <dbReference type="NCBI Taxonomy" id="1307926"/>
    <lineage>
        <taxon>Bacteria</taxon>
        <taxon>Pseudomonadati</taxon>
        <taxon>Pseudomonadota</taxon>
        <taxon>Alphaproteobacteria</taxon>
        <taxon>Acetobacterales</taxon>
        <taxon>Acetobacteraceae</taxon>
        <taxon>Asaia</taxon>
    </lineage>
</organism>
<evidence type="ECO:0000313" key="1">
    <source>
        <dbReference type="EMBL" id="MCO6158790.1"/>
    </source>
</evidence>
<reference evidence="1 2" key="1">
    <citation type="submission" date="2022-06" db="EMBL/GenBank/DDBJ databases">
        <title>Whole-genome of Asaia lannensis strain LMG 27011T.</title>
        <authorList>
            <person name="Sombolestani A."/>
        </authorList>
    </citation>
    <scope>NUCLEOTIDE SEQUENCE [LARGE SCALE GENOMIC DNA]</scope>
    <source>
        <strain evidence="1 2">NBRC 102526</strain>
    </source>
</reference>